<name>A0A9X1X980_9SPHI</name>
<sequence>MLPKEVFNRRHHGTPWIFSLIVVDAILVCFVVPFYAHCAPLNWFFWIFIAGMAAYNAYTIYFNREDFGRINLISYLIFIVILIAGILLILNSGCGTTA</sequence>
<protein>
    <submittedName>
        <fullName evidence="2">Uncharacterized protein</fullName>
    </submittedName>
</protein>
<feature type="transmembrane region" description="Helical" evidence="1">
    <location>
        <begin position="73"/>
        <end position="90"/>
    </location>
</feature>
<dbReference type="AlphaFoldDB" id="A0A9X1X980"/>
<keyword evidence="1" id="KW-0812">Transmembrane</keyword>
<evidence type="ECO:0000313" key="2">
    <source>
        <dbReference type="EMBL" id="MCJ8210709.1"/>
    </source>
</evidence>
<keyword evidence="1" id="KW-1133">Transmembrane helix</keyword>
<dbReference type="EMBL" id="JALJEJ010000006">
    <property type="protein sequence ID" value="MCJ8210709.1"/>
    <property type="molecule type" value="Genomic_DNA"/>
</dbReference>
<feature type="transmembrane region" description="Helical" evidence="1">
    <location>
        <begin position="43"/>
        <end position="61"/>
    </location>
</feature>
<dbReference type="RefSeq" id="WP_245130548.1">
    <property type="nucleotide sequence ID" value="NZ_JALJEJ010000006.1"/>
</dbReference>
<accession>A0A9X1X980</accession>
<comment type="caution">
    <text evidence="2">The sequence shown here is derived from an EMBL/GenBank/DDBJ whole genome shotgun (WGS) entry which is preliminary data.</text>
</comment>
<evidence type="ECO:0000256" key="1">
    <source>
        <dbReference type="SAM" id="Phobius"/>
    </source>
</evidence>
<proteinExistence type="predicted"/>
<reference evidence="2" key="1">
    <citation type="submission" date="2022-04" db="EMBL/GenBank/DDBJ databases">
        <title>Mucilaginibacter sp. RS28 isolated from freshwater.</title>
        <authorList>
            <person name="Ko S.-R."/>
        </authorList>
    </citation>
    <scope>NUCLEOTIDE SEQUENCE</scope>
    <source>
        <strain evidence="2">RS28</strain>
    </source>
</reference>
<keyword evidence="1" id="KW-0472">Membrane</keyword>
<keyword evidence="3" id="KW-1185">Reference proteome</keyword>
<evidence type="ECO:0000313" key="3">
    <source>
        <dbReference type="Proteomes" id="UP001139450"/>
    </source>
</evidence>
<organism evidence="2 3">
    <name type="scientific">Mucilaginibacter straminoryzae</name>
    <dbReference type="NCBI Taxonomy" id="2932774"/>
    <lineage>
        <taxon>Bacteria</taxon>
        <taxon>Pseudomonadati</taxon>
        <taxon>Bacteroidota</taxon>
        <taxon>Sphingobacteriia</taxon>
        <taxon>Sphingobacteriales</taxon>
        <taxon>Sphingobacteriaceae</taxon>
        <taxon>Mucilaginibacter</taxon>
    </lineage>
</organism>
<feature type="transmembrane region" description="Helical" evidence="1">
    <location>
        <begin position="16"/>
        <end position="37"/>
    </location>
</feature>
<gene>
    <name evidence="2" type="ORF">MUY27_13410</name>
</gene>
<dbReference type="Proteomes" id="UP001139450">
    <property type="component" value="Unassembled WGS sequence"/>
</dbReference>